<gene>
    <name evidence="2" type="ORF">E2C06_33510</name>
</gene>
<dbReference type="Proteomes" id="UP000295096">
    <property type="component" value="Unassembled WGS sequence"/>
</dbReference>
<dbReference type="EMBL" id="SMSJ01000137">
    <property type="protein sequence ID" value="TDH58267.1"/>
    <property type="molecule type" value="Genomic_DNA"/>
</dbReference>
<dbReference type="AlphaFoldDB" id="A0A4R5Q836"/>
<accession>A0A4R5Q836</accession>
<feature type="region of interest" description="Disordered" evidence="1">
    <location>
        <begin position="1"/>
        <end position="44"/>
    </location>
</feature>
<protein>
    <submittedName>
        <fullName evidence="2">Uncharacterized protein</fullName>
    </submittedName>
</protein>
<organism evidence="2 3">
    <name type="scientific">Dankookia rubra</name>
    <dbReference type="NCBI Taxonomy" id="1442381"/>
    <lineage>
        <taxon>Bacteria</taxon>
        <taxon>Pseudomonadati</taxon>
        <taxon>Pseudomonadota</taxon>
        <taxon>Alphaproteobacteria</taxon>
        <taxon>Acetobacterales</taxon>
        <taxon>Roseomonadaceae</taxon>
        <taxon>Dankookia</taxon>
    </lineage>
</organism>
<evidence type="ECO:0000256" key="1">
    <source>
        <dbReference type="SAM" id="MobiDB-lite"/>
    </source>
</evidence>
<reference evidence="2 3" key="1">
    <citation type="journal article" date="2016" name="J. Microbiol.">
        <title>Dankookia rubra gen. nov., sp. nov., an alphaproteobacterium isolated from sediment of a shallow stream.</title>
        <authorList>
            <person name="Kim W.H."/>
            <person name="Kim D.H."/>
            <person name="Kang K."/>
            <person name="Ahn T.Y."/>
        </authorList>
    </citation>
    <scope>NUCLEOTIDE SEQUENCE [LARGE SCALE GENOMIC DNA]</scope>
    <source>
        <strain evidence="2 3">JCM30602</strain>
    </source>
</reference>
<evidence type="ECO:0000313" key="3">
    <source>
        <dbReference type="Proteomes" id="UP000295096"/>
    </source>
</evidence>
<sequence>MSEDTATAAAAETAPGNAPARSSRRRRQAAASSDKRQQPRTVSARLTDAAYADLVARADAAGLGPSTYVAQLIEADLGTAGTNRRWVPRQAPSETRDRAVAVVRELGRLTGALLHWLSEARTLGVDEDAINQVGRLTPVAREALADARAAVRDLRGQ</sequence>
<feature type="compositionally biased region" description="Low complexity" evidence="1">
    <location>
        <begin position="1"/>
        <end position="21"/>
    </location>
</feature>
<comment type="caution">
    <text evidence="2">The sequence shown here is derived from an EMBL/GenBank/DDBJ whole genome shotgun (WGS) entry which is preliminary data.</text>
</comment>
<evidence type="ECO:0000313" key="2">
    <source>
        <dbReference type="EMBL" id="TDH58267.1"/>
    </source>
</evidence>
<name>A0A4R5Q836_9PROT</name>
<dbReference type="RefSeq" id="WP_133292903.1">
    <property type="nucleotide sequence ID" value="NZ_SMSJ01000137.1"/>
</dbReference>
<keyword evidence="3" id="KW-1185">Reference proteome</keyword>
<proteinExistence type="predicted"/>